<keyword evidence="4" id="KW-0963">Cytoplasm</keyword>
<dbReference type="Pfam" id="PF22594">
    <property type="entry name" value="GTP-eEF1A_C"/>
    <property type="match status" value="1"/>
</dbReference>
<keyword evidence="8 9" id="KW-0342">GTP-binding</keyword>
<feature type="domain" description="Tr-type G" evidence="10">
    <location>
        <begin position="5"/>
        <end position="240"/>
    </location>
</feature>
<dbReference type="InterPro" id="IPR009000">
    <property type="entry name" value="Transl_B-barrel_sf"/>
</dbReference>
<dbReference type="FunFam" id="2.40.30.10:FF:000005">
    <property type="entry name" value="Elongation factor 1-alpha"/>
    <property type="match status" value="1"/>
</dbReference>
<dbReference type="GO" id="GO:0005525">
    <property type="term" value="F:GTP binding"/>
    <property type="evidence" value="ECO:0007669"/>
    <property type="project" value="UniProtKB-UniRule"/>
</dbReference>
<dbReference type="GO" id="GO:0005737">
    <property type="term" value="C:cytoplasm"/>
    <property type="evidence" value="ECO:0007669"/>
    <property type="project" value="UniProtKB-SubCell"/>
</dbReference>
<reference evidence="12" key="1">
    <citation type="submission" date="2022-07" db="EMBL/GenBank/DDBJ databases">
        <title>Phylogenomic reconstructions and comparative analyses of Kickxellomycotina fungi.</title>
        <authorList>
            <person name="Reynolds N.K."/>
            <person name="Stajich J.E."/>
            <person name="Barry K."/>
            <person name="Grigoriev I.V."/>
            <person name="Crous P."/>
            <person name="Smith M.E."/>
        </authorList>
    </citation>
    <scope>NUCLEOTIDE SEQUENCE</scope>
    <source>
        <strain evidence="12">RSA 861</strain>
    </source>
</reference>
<evidence type="ECO:0000313" key="13">
    <source>
        <dbReference type="Proteomes" id="UP001150569"/>
    </source>
</evidence>
<comment type="function">
    <text evidence="9">This protein promotes the GTP-dependent binding of aminoacyl-tRNA to the A-site of ribosomes during protein biosynthesis.</text>
</comment>
<dbReference type="GO" id="GO:0003924">
    <property type="term" value="F:GTPase activity"/>
    <property type="evidence" value="ECO:0007669"/>
    <property type="project" value="UniProtKB-UniRule"/>
</dbReference>
<evidence type="ECO:0000256" key="2">
    <source>
        <dbReference type="ARBA" id="ARBA00007249"/>
    </source>
</evidence>
<evidence type="ECO:0000256" key="1">
    <source>
        <dbReference type="ARBA" id="ARBA00004496"/>
    </source>
</evidence>
<dbReference type="PROSITE" id="PS51722">
    <property type="entry name" value="G_TR_2"/>
    <property type="match status" value="1"/>
</dbReference>
<dbReference type="CDD" id="cd03693">
    <property type="entry name" value="EF1_alpha_II"/>
    <property type="match status" value="1"/>
</dbReference>
<keyword evidence="6 9" id="KW-0251">Elongation factor</keyword>
<dbReference type="PANTHER" id="PTHR23115">
    <property type="entry name" value="TRANSLATION FACTOR"/>
    <property type="match status" value="1"/>
</dbReference>
<dbReference type="SUPFAM" id="SSF50447">
    <property type="entry name" value="Translation proteins"/>
    <property type="match status" value="1"/>
</dbReference>
<comment type="subcellular location">
    <subcellularLocation>
        <location evidence="1">Cytoplasm</location>
    </subcellularLocation>
</comment>
<evidence type="ECO:0000256" key="3">
    <source>
        <dbReference type="ARBA" id="ARBA00022481"/>
    </source>
</evidence>
<dbReference type="EMBL" id="JANBPT010000508">
    <property type="protein sequence ID" value="KAJ1918326.1"/>
    <property type="molecule type" value="Genomic_DNA"/>
</dbReference>
<evidence type="ECO:0000256" key="5">
    <source>
        <dbReference type="ARBA" id="ARBA00022741"/>
    </source>
</evidence>
<dbReference type="NCBIfam" id="NF008969">
    <property type="entry name" value="PRK12317.1"/>
    <property type="match status" value="1"/>
</dbReference>
<dbReference type="AlphaFoldDB" id="A0A9W8AAL6"/>
<dbReference type="InterPro" id="IPR004161">
    <property type="entry name" value="EFTu-like_2"/>
</dbReference>
<dbReference type="PRINTS" id="PR00315">
    <property type="entry name" value="ELONGATNFCT"/>
</dbReference>
<dbReference type="Gene3D" id="3.40.50.300">
    <property type="entry name" value="P-loop containing nucleotide triphosphate hydrolases"/>
    <property type="match status" value="1"/>
</dbReference>
<evidence type="ECO:0000256" key="7">
    <source>
        <dbReference type="ARBA" id="ARBA00022917"/>
    </source>
</evidence>
<dbReference type="FunFam" id="2.40.30.10:FF:000003">
    <property type="entry name" value="Elongation factor 1-alpha"/>
    <property type="match status" value="1"/>
</dbReference>
<dbReference type="Gene3D" id="2.40.30.10">
    <property type="entry name" value="Translation factors"/>
    <property type="match status" value="2"/>
</dbReference>
<sequence>MGKEKLHVNVVVIGHVDSGKSTTTGHLIYKCGGIDKRTIEKFEKEAAEMGKGSFKYAWVLDKLKAERERGITIDIALWKFETPKYHVTVIDAPGHRDFIKNMITGTSQADCAILIIASGPGEFEAGISKDGQTREHALLAFTLGVKQLIVALNKMDTNGWSEARYKEIVKEVSGFIKKVGYNPKSVAFVPISGFNGDNMIEVSENCPWYKGWEKETKAGSFKGKTLLEAIDAIEPPTRPTDKPLRLPLQDVYKIGGIGTVPVGRVETGIIKPGMIVTFAPAAVSTEVKSVEMHHEQLTEGLPGDNVGFNVKNVSVKDIRRGNVCSDSKNDPAKESQSFTAQVIVLNHPGQISAGYSPVLDCHTAHIACRFDNLIEKIDRRSGKSIEDSPKFVKSGDAAIVKMIPSKPMCVESFMEYPPLGRFAVRDMRQTVAVGVIKAVDKTEKAGKATKSAQKAGKK</sequence>
<evidence type="ECO:0000256" key="9">
    <source>
        <dbReference type="RuleBase" id="RU000325"/>
    </source>
</evidence>
<evidence type="ECO:0000256" key="8">
    <source>
        <dbReference type="ARBA" id="ARBA00023134"/>
    </source>
</evidence>
<dbReference type="InterPro" id="IPR031157">
    <property type="entry name" value="G_TR_CS"/>
</dbReference>
<protein>
    <recommendedName>
        <fullName evidence="9">Elongation factor 1-alpha</fullName>
    </recommendedName>
</protein>
<evidence type="ECO:0000256" key="6">
    <source>
        <dbReference type="ARBA" id="ARBA00022768"/>
    </source>
</evidence>
<dbReference type="OrthoDB" id="342024at2759"/>
<dbReference type="InterPro" id="IPR027417">
    <property type="entry name" value="P-loop_NTPase"/>
</dbReference>
<dbReference type="InterPro" id="IPR009001">
    <property type="entry name" value="Transl_elong_EF1A/Init_IF2_C"/>
</dbReference>
<dbReference type="Pfam" id="PF00009">
    <property type="entry name" value="GTP_EFTU"/>
    <property type="match status" value="1"/>
</dbReference>
<comment type="similarity">
    <text evidence="2 9">Belongs to the TRAFAC class translation factor GTPase superfamily. Classic translation factor GTPase family. EF-Tu/EF-1A subfamily.</text>
</comment>
<keyword evidence="7" id="KW-0648">Protein biosynthesis</keyword>
<dbReference type="InterPro" id="IPR004539">
    <property type="entry name" value="Transl_elong_EF1A_euk/arc"/>
</dbReference>
<dbReference type="GO" id="GO:0003746">
    <property type="term" value="F:translation elongation factor activity"/>
    <property type="evidence" value="ECO:0007669"/>
    <property type="project" value="UniProtKB-UniRule"/>
</dbReference>
<dbReference type="InterPro" id="IPR000795">
    <property type="entry name" value="T_Tr_GTP-bd_dom"/>
</dbReference>
<dbReference type="CDD" id="cd01883">
    <property type="entry name" value="EF1_alpha"/>
    <property type="match status" value="1"/>
</dbReference>
<evidence type="ECO:0000259" key="10">
    <source>
        <dbReference type="PROSITE" id="PS51722"/>
    </source>
</evidence>
<keyword evidence="5 9" id="KW-0547">Nucleotide-binding</keyword>
<proteinExistence type="inferred from homology"/>
<evidence type="ECO:0000313" key="11">
    <source>
        <dbReference type="EMBL" id="KAJ1918326.1"/>
    </source>
</evidence>
<name>A0A9W8AAL6_9FUNG</name>
<dbReference type="PROSITE" id="PS00301">
    <property type="entry name" value="G_TR_1"/>
    <property type="match status" value="1"/>
</dbReference>
<dbReference type="InterPro" id="IPR054696">
    <property type="entry name" value="GTP-eEF1A_C"/>
</dbReference>
<dbReference type="FunFam" id="3.40.50.300:FF:000211">
    <property type="entry name" value="Elongation factor 1-alpha"/>
    <property type="match status" value="1"/>
</dbReference>
<comment type="caution">
    <text evidence="12">The sequence shown here is derived from an EMBL/GenBank/DDBJ whole genome shotgun (WGS) entry which is preliminary data.</text>
</comment>
<dbReference type="Proteomes" id="UP001150569">
    <property type="component" value="Unassembled WGS sequence"/>
</dbReference>
<dbReference type="NCBIfam" id="TIGR00483">
    <property type="entry name" value="EF-1_alpha"/>
    <property type="match status" value="1"/>
</dbReference>
<dbReference type="Pfam" id="PF03144">
    <property type="entry name" value="GTP_EFTU_D2"/>
    <property type="match status" value="1"/>
</dbReference>
<gene>
    <name evidence="12" type="primary">TEF1_1</name>
    <name evidence="11" type="synonym">TEF1_2</name>
    <name evidence="12" type="ORF">IWQ60_003548</name>
    <name evidence="11" type="ORF">IWQ60_007527</name>
</gene>
<evidence type="ECO:0000313" key="12">
    <source>
        <dbReference type="EMBL" id="KAJ1926739.1"/>
    </source>
</evidence>
<keyword evidence="13" id="KW-1185">Reference proteome</keyword>
<dbReference type="EMBL" id="JANBPT010000153">
    <property type="protein sequence ID" value="KAJ1926739.1"/>
    <property type="molecule type" value="Genomic_DNA"/>
</dbReference>
<dbReference type="SUPFAM" id="SSF52540">
    <property type="entry name" value="P-loop containing nucleoside triphosphate hydrolases"/>
    <property type="match status" value="1"/>
</dbReference>
<evidence type="ECO:0000256" key="4">
    <source>
        <dbReference type="ARBA" id="ARBA00022490"/>
    </source>
</evidence>
<dbReference type="InterPro" id="IPR050100">
    <property type="entry name" value="TRAFAC_GTPase_members"/>
</dbReference>
<dbReference type="CDD" id="cd03705">
    <property type="entry name" value="EF1_alpha_III"/>
    <property type="match status" value="1"/>
</dbReference>
<dbReference type="HAMAP" id="MF_00118_A">
    <property type="entry name" value="EF_Tu_A"/>
    <property type="match status" value="1"/>
</dbReference>
<dbReference type="SUPFAM" id="SSF50465">
    <property type="entry name" value="EF-Tu/eEF-1alpha/eIF2-gamma C-terminal domain"/>
    <property type="match status" value="1"/>
</dbReference>
<accession>A0A9W8AAL6</accession>
<organism evidence="12 13">
    <name type="scientific">Tieghemiomyces parasiticus</name>
    <dbReference type="NCBI Taxonomy" id="78921"/>
    <lineage>
        <taxon>Eukaryota</taxon>
        <taxon>Fungi</taxon>
        <taxon>Fungi incertae sedis</taxon>
        <taxon>Zoopagomycota</taxon>
        <taxon>Kickxellomycotina</taxon>
        <taxon>Dimargaritomycetes</taxon>
        <taxon>Dimargaritales</taxon>
        <taxon>Dimargaritaceae</taxon>
        <taxon>Tieghemiomyces</taxon>
    </lineage>
</organism>
<keyword evidence="3" id="KW-0488">Methylation</keyword>